<dbReference type="InterPro" id="IPR013149">
    <property type="entry name" value="ADH-like_C"/>
</dbReference>
<name>A0A918LRU3_9ACTN</name>
<proteinExistence type="predicted"/>
<dbReference type="SUPFAM" id="SSF54593">
    <property type="entry name" value="Glyoxalase/Bleomycin resistance protein/Dihydroxybiphenyl dioxygenase"/>
    <property type="match status" value="1"/>
</dbReference>
<accession>A0A918LRU3</accession>
<keyword evidence="2" id="KW-0560">Oxidoreductase</keyword>
<dbReference type="AlphaFoldDB" id="A0A918LRU3"/>
<dbReference type="Pfam" id="PF13669">
    <property type="entry name" value="Glyoxalase_4"/>
    <property type="match status" value="1"/>
</dbReference>
<dbReference type="GO" id="GO:0016651">
    <property type="term" value="F:oxidoreductase activity, acting on NAD(P)H"/>
    <property type="evidence" value="ECO:0007669"/>
    <property type="project" value="TreeGrafter"/>
</dbReference>
<dbReference type="Proteomes" id="UP000646776">
    <property type="component" value="Unassembled WGS sequence"/>
</dbReference>
<reference evidence="4" key="1">
    <citation type="journal article" date="2014" name="Int. J. Syst. Evol. Microbiol.">
        <title>Complete genome sequence of Corynebacterium casei LMG S-19264T (=DSM 44701T), isolated from a smear-ripened cheese.</title>
        <authorList>
            <consortium name="US DOE Joint Genome Institute (JGI-PGF)"/>
            <person name="Walter F."/>
            <person name="Albersmeier A."/>
            <person name="Kalinowski J."/>
            <person name="Ruckert C."/>
        </authorList>
    </citation>
    <scope>NUCLEOTIDE SEQUENCE</scope>
    <source>
        <strain evidence="4">JCM 4125</strain>
    </source>
</reference>
<gene>
    <name evidence="4" type="ORF">GCM10010226_20200</name>
</gene>
<dbReference type="Pfam" id="PF08240">
    <property type="entry name" value="ADH_N"/>
    <property type="match status" value="1"/>
</dbReference>
<dbReference type="InterPro" id="IPR037523">
    <property type="entry name" value="VOC_core"/>
</dbReference>
<evidence type="ECO:0000256" key="2">
    <source>
        <dbReference type="ARBA" id="ARBA00023002"/>
    </source>
</evidence>
<dbReference type="SUPFAM" id="SSF51735">
    <property type="entry name" value="NAD(P)-binding Rossmann-fold domains"/>
    <property type="match status" value="1"/>
</dbReference>
<comment type="caution">
    <text evidence="4">The sequence shown here is derived from an EMBL/GenBank/DDBJ whole genome shotgun (WGS) entry which is preliminary data.</text>
</comment>
<dbReference type="PROSITE" id="PS51819">
    <property type="entry name" value="VOC"/>
    <property type="match status" value="1"/>
</dbReference>
<organism evidence="4 5">
    <name type="scientific">Streptomyces phaeofaciens</name>
    <dbReference type="NCBI Taxonomy" id="68254"/>
    <lineage>
        <taxon>Bacteria</taxon>
        <taxon>Bacillati</taxon>
        <taxon>Actinomycetota</taxon>
        <taxon>Actinomycetes</taxon>
        <taxon>Kitasatosporales</taxon>
        <taxon>Streptomycetaceae</taxon>
        <taxon>Streptomyces</taxon>
    </lineage>
</organism>
<dbReference type="RefSeq" id="WP_229870176.1">
    <property type="nucleotide sequence ID" value="NZ_BMSA01000004.1"/>
</dbReference>
<evidence type="ECO:0000256" key="1">
    <source>
        <dbReference type="ARBA" id="ARBA00022857"/>
    </source>
</evidence>
<dbReference type="EMBL" id="BMSA01000004">
    <property type="protein sequence ID" value="GGT43744.1"/>
    <property type="molecule type" value="Genomic_DNA"/>
</dbReference>
<evidence type="ECO:0000313" key="4">
    <source>
        <dbReference type="EMBL" id="GGT43744.1"/>
    </source>
</evidence>
<dbReference type="PANTHER" id="PTHR48106">
    <property type="entry name" value="QUINONE OXIDOREDUCTASE PIG3-RELATED"/>
    <property type="match status" value="1"/>
</dbReference>
<dbReference type="Pfam" id="PF00107">
    <property type="entry name" value="ADH_zinc_N"/>
    <property type="match status" value="1"/>
</dbReference>
<dbReference type="GO" id="GO:0070402">
    <property type="term" value="F:NADPH binding"/>
    <property type="evidence" value="ECO:0007669"/>
    <property type="project" value="TreeGrafter"/>
</dbReference>
<dbReference type="Gene3D" id="3.40.50.720">
    <property type="entry name" value="NAD(P)-binding Rossmann-like Domain"/>
    <property type="match status" value="1"/>
</dbReference>
<reference evidence="4" key="2">
    <citation type="submission" date="2020-09" db="EMBL/GenBank/DDBJ databases">
        <authorList>
            <person name="Sun Q."/>
            <person name="Ohkuma M."/>
        </authorList>
    </citation>
    <scope>NUCLEOTIDE SEQUENCE</scope>
    <source>
        <strain evidence="4">JCM 4125</strain>
    </source>
</reference>
<sequence>MRALIGGTGTGAWELREHDLPTRLGALRIQVMAAGLNRADLYALDGTYRAAGQADGEFTAGMEVAGVVETGSPLAPHLPAGTRVMGITAGAFADYAVCDPRLVVPIPEGLGFERAAALPVGLITEHDALVTQAGFTAGDSVLVIGGTSAIGLIGIRLAKALGAGKVVATTTSEEKRAVLTEAGADVTVNTRTEDLTAAVLTATDGVGATITLDHVGGELFAKVPAATAIGGRIVSIGRLGGSATGLDLDTVAFRRQRIIGTTFSIRTRAELAAVVDALADEVLPAVAEGRITSEPDTVYPPERAPEAADRLRSNGATGKIVLSFADAHTGPAPAPSTRANMFGSIAQIGYVVRDIEESMRNFVDVGIGPWFHLKGVRPDDFTYRGKPSDMVMDVAVANSGDIQIELISPVDDEPSMYRDFLAAGHEGVQHIAYWTDDYQALYDRALAAGFTVGQEGRIGGEDGRFAYLETEHHPGTVIEISDVGGTKRFVFDIIRTASANWDGTRPIQEIDPRLIGGDPAATAEIMEALG</sequence>
<dbReference type="Gene3D" id="3.90.180.10">
    <property type="entry name" value="Medium-chain alcohol dehydrogenases, catalytic domain"/>
    <property type="match status" value="1"/>
</dbReference>
<dbReference type="InterPro" id="IPR036291">
    <property type="entry name" value="NAD(P)-bd_dom_sf"/>
</dbReference>
<protein>
    <recommendedName>
        <fullName evidence="3">VOC domain-containing protein</fullName>
    </recommendedName>
</protein>
<dbReference type="SUPFAM" id="SSF50129">
    <property type="entry name" value="GroES-like"/>
    <property type="match status" value="1"/>
</dbReference>
<dbReference type="Gene3D" id="3.10.180.10">
    <property type="entry name" value="2,3-Dihydroxybiphenyl 1,2-Dioxygenase, domain 1"/>
    <property type="match status" value="1"/>
</dbReference>
<dbReference type="InterPro" id="IPR029068">
    <property type="entry name" value="Glyas_Bleomycin-R_OHBP_Dase"/>
</dbReference>
<keyword evidence="5" id="KW-1185">Reference proteome</keyword>
<evidence type="ECO:0000313" key="5">
    <source>
        <dbReference type="Proteomes" id="UP000646776"/>
    </source>
</evidence>
<evidence type="ECO:0000259" key="3">
    <source>
        <dbReference type="PROSITE" id="PS51819"/>
    </source>
</evidence>
<feature type="domain" description="VOC" evidence="3">
    <location>
        <begin position="344"/>
        <end position="483"/>
    </location>
</feature>
<dbReference type="InterPro" id="IPR013154">
    <property type="entry name" value="ADH-like_N"/>
</dbReference>
<dbReference type="InterPro" id="IPR011032">
    <property type="entry name" value="GroES-like_sf"/>
</dbReference>
<keyword evidence="1" id="KW-0521">NADP</keyword>
<dbReference type="SMART" id="SM00829">
    <property type="entry name" value="PKS_ER"/>
    <property type="match status" value="1"/>
</dbReference>
<dbReference type="InterPro" id="IPR020843">
    <property type="entry name" value="ER"/>
</dbReference>
<dbReference type="PANTHER" id="PTHR48106:SF8">
    <property type="entry name" value="OS02G0805600 PROTEIN"/>
    <property type="match status" value="1"/>
</dbReference>